<dbReference type="GO" id="GO:0016620">
    <property type="term" value="F:oxidoreductase activity, acting on the aldehyde or oxo group of donors, NAD or NADP as acceptor"/>
    <property type="evidence" value="ECO:0007669"/>
    <property type="project" value="InterPro"/>
</dbReference>
<proteinExistence type="inferred from homology"/>
<protein>
    <submittedName>
        <fullName evidence="6">Aldehyde dehydrogenase family protein</fullName>
    </submittedName>
</protein>
<keyword evidence="4" id="KW-0558">Oxidation</keyword>
<dbReference type="InterPro" id="IPR016162">
    <property type="entry name" value="Ald_DH_N"/>
</dbReference>
<dbReference type="Gene3D" id="3.40.605.10">
    <property type="entry name" value="Aldehyde Dehydrogenase, Chain A, domain 1"/>
    <property type="match status" value="1"/>
</dbReference>
<evidence type="ECO:0000256" key="3">
    <source>
        <dbReference type="ARBA" id="ARBA00023002"/>
    </source>
</evidence>
<keyword evidence="3" id="KW-0560">Oxidoreductase</keyword>
<evidence type="ECO:0000256" key="1">
    <source>
        <dbReference type="ARBA" id="ARBA00009986"/>
    </source>
</evidence>
<dbReference type="EMBL" id="JACDXJ010000001">
    <property type="protein sequence ID" value="MBA1155406.1"/>
    <property type="molecule type" value="Genomic_DNA"/>
</dbReference>
<dbReference type="InterPro" id="IPR015590">
    <property type="entry name" value="Aldehyde_DH_dom"/>
</dbReference>
<evidence type="ECO:0000256" key="4">
    <source>
        <dbReference type="ARBA" id="ARBA00023097"/>
    </source>
</evidence>
<dbReference type="InterPro" id="IPR016161">
    <property type="entry name" value="Ald_DH/histidinol_DH"/>
</dbReference>
<dbReference type="InterPro" id="IPR016163">
    <property type="entry name" value="Ald_DH_C"/>
</dbReference>
<dbReference type="FunFam" id="3.40.309.10:FF:000012">
    <property type="entry name" value="Betaine aldehyde dehydrogenase"/>
    <property type="match status" value="1"/>
</dbReference>
<dbReference type="Pfam" id="PF00171">
    <property type="entry name" value="Aldedh"/>
    <property type="match status" value="1"/>
</dbReference>
<evidence type="ECO:0000313" key="6">
    <source>
        <dbReference type="EMBL" id="MBA1155406.1"/>
    </source>
</evidence>
<dbReference type="PANTHER" id="PTHR11699">
    <property type="entry name" value="ALDEHYDE DEHYDROGENASE-RELATED"/>
    <property type="match status" value="1"/>
</dbReference>
<dbReference type="InterPro" id="IPR016160">
    <property type="entry name" value="Ald_DH_CS_CYS"/>
</dbReference>
<evidence type="ECO:0000313" key="7">
    <source>
        <dbReference type="Proteomes" id="UP000572984"/>
    </source>
</evidence>
<dbReference type="Gene3D" id="3.40.309.10">
    <property type="entry name" value="Aldehyde Dehydrogenase, Chain A, domain 2"/>
    <property type="match status" value="1"/>
</dbReference>
<keyword evidence="2" id="KW-0630">Potassium</keyword>
<evidence type="ECO:0000259" key="5">
    <source>
        <dbReference type="Pfam" id="PF00171"/>
    </source>
</evidence>
<organism evidence="6 7">
    <name type="scientific">Microvirga mediterraneensis</name>
    <dbReference type="NCBI Taxonomy" id="2754695"/>
    <lineage>
        <taxon>Bacteria</taxon>
        <taxon>Pseudomonadati</taxon>
        <taxon>Pseudomonadota</taxon>
        <taxon>Alphaproteobacteria</taxon>
        <taxon>Hyphomicrobiales</taxon>
        <taxon>Methylobacteriaceae</taxon>
        <taxon>Microvirga</taxon>
    </lineage>
</organism>
<dbReference type="RefSeq" id="WP_181051048.1">
    <property type="nucleotide sequence ID" value="NZ_JACDXJ010000001.1"/>
</dbReference>
<accession>A0A838BLP2</accession>
<comment type="similarity">
    <text evidence="1">Belongs to the aldehyde dehydrogenase family.</text>
</comment>
<name>A0A838BLP2_9HYPH</name>
<reference evidence="6 7" key="1">
    <citation type="submission" date="2020-07" db="EMBL/GenBank/DDBJ databases">
        <title>Draft genome and description of Microvirga mediterraneensis Marseille-Q2068 sp. nov.</title>
        <authorList>
            <person name="Boxberger M."/>
        </authorList>
    </citation>
    <scope>NUCLEOTIDE SEQUENCE [LARGE SCALE GENOMIC DNA]</scope>
    <source>
        <strain evidence="6 7">Marseille-Q2068</strain>
    </source>
</reference>
<dbReference type="PROSITE" id="PS00070">
    <property type="entry name" value="ALDEHYDE_DEHYDR_CYS"/>
    <property type="match status" value="1"/>
</dbReference>
<dbReference type="AlphaFoldDB" id="A0A838BLP2"/>
<keyword evidence="7" id="KW-1185">Reference proteome</keyword>
<dbReference type="FunFam" id="3.40.605.10:FF:000026">
    <property type="entry name" value="Aldehyde dehydrogenase, putative"/>
    <property type="match status" value="1"/>
</dbReference>
<evidence type="ECO:0000256" key="2">
    <source>
        <dbReference type="ARBA" id="ARBA00022958"/>
    </source>
</evidence>
<dbReference type="Proteomes" id="UP000572984">
    <property type="component" value="Unassembled WGS sequence"/>
</dbReference>
<gene>
    <name evidence="6" type="ORF">H0S73_04570</name>
</gene>
<dbReference type="SUPFAM" id="SSF53720">
    <property type="entry name" value="ALDH-like"/>
    <property type="match status" value="1"/>
</dbReference>
<comment type="caution">
    <text evidence="6">The sequence shown here is derived from an EMBL/GenBank/DDBJ whole genome shotgun (WGS) entry which is preliminary data.</text>
</comment>
<sequence>MSPFESQCNTAFTSFVDGRSLPAQGQSIPLVDPATGKIWAYSHVDESAVELAVGSASDAYASAAWAELAPAERAALLRKLGDLIASHAEALGPLESLANGKSHAATAAEMRATSQWYHFYASALETHDDILRTVSRTMEAQVIREPLGVVVAITPFNGALSLGSWKLAPALAMGNAVILKPPAEAPGSSIMLAELALQAGFPKGIVNVVIGDAVVSETLATHPKVAMVSFTGSTATARILGAKVAGGMKRFVCEAGGKSAHIVFEDADLGSAVIAATQGAFSATGQTCVAGSRVLVHASLYDAFVERYIASARRIRIGHPASARSHIGPVASRRQYDRINAYIAEAVAAGGRVVLGGAGPSMDPELAEGFWIEPTIIVDVTSDMRVCREEIFGPVVTVQSFQTEDEAIAIANGVEYGLAAGFWTKDLRRARRVSRRLQAGTVWVNTYRAINLRVPFGGFKQSGIGRENGLEALDEFSQIKAVVTDYGPAADPFAH</sequence>
<feature type="domain" description="Aldehyde dehydrogenase" evidence="5">
    <location>
        <begin position="24"/>
        <end position="482"/>
    </location>
</feature>